<reference evidence="1 2" key="1">
    <citation type="submission" date="2018-07" db="EMBL/GenBank/DDBJ databases">
        <title>Freshwater and sediment microbial communities from various areas in North America, analyzing microbe dynamics in response to fracking.</title>
        <authorList>
            <person name="Lamendella R."/>
        </authorList>
    </citation>
    <scope>NUCLEOTIDE SEQUENCE [LARGE SCALE GENOMIC DNA]</scope>
    <source>
        <strain evidence="1 2">105B</strain>
    </source>
</reference>
<comment type="caution">
    <text evidence="1">The sequence shown here is derived from an EMBL/GenBank/DDBJ whole genome shotgun (WGS) entry which is preliminary data.</text>
</comment>
<accession>A0A368X5Q6</accession>
<dbReference type="AlphaFoldDB" id="A0A368X5Q6"/>
<gene>
    <name evidence="1" type="ORF">DET61_11940</name>
</gene>
<proteinExistence type="predicted"/>
<protein>
    <submittedName>
        <fullName evidence="1">Uncharacterized protein</fullName>
    </submittedName>
</protein>
<sequence>MDANAFLAEKLGLNPVTREEVLNYQTSFVRSKRADCVFRRT</sequence>
<dbReference type="Proteomes" id="UP000253647">
    <property type="component" value="Unassembled WGS sequence"/>
</dbReference>
<evidence type="ECO:0000313" key="1">
    <source>
        <dbReference type="EMBL" id="RCW63273.1"/>
    </source>
</evidence>
<name>A0A368X5Q6_MARNT</name>
<organism evidence="1 2">
    <name type="scientific">Marinobacter nauticus</name>
    <name type="common">Marinobacter hydrocarbonoclasticus</name>
    <name type="synonym">Marinobacter aquaeolei</name>
    <dbReference type="NCBI Taxonomy" id="2743"/>
    <lineage>
        <taxon>Bacteria</taxon>
        <taxon>Pseudomonadati</taxon>
        <taxon>Pseudomonadota</taxon>
        <taxon>Gammaproteobacteria</taxon>
        <taxon>Pseudomonadales</taxon>
        <taxon>Marinobacteraceae</taxon>
        <taxon>Marinobacter</taxon>
    </lineage>
</organism>
<dbReference type="EMBL" id="QPJI01000019">
    <property type="protein sequence ID" value="RCW63273.1"/>
    <property type="molecule type" value="Genomic_DNA"/>
</dbReference>
<evidence type="ECO:0000313" key="2">
    <source>
        <dbReference type="Proteomes" id="UP000253647"/>
    </source>
</evidence>